<evidence type="ECO:0000256" key="1">
    <source>
        <dbReference type="ARBA" id="ARBA00004651"/>
    </source>
</evidence>
<keyword evidence="7 9" id="KW-0472">Membrane</keyword>
<evidence type="ECO:0000256" key="4">
    <source>
        <dbReference type="ARBA" id="ARBA00022692"/>
    </source>
</evidence>
<keyword evidence="12" id="KW-1185">Reference proteome</keyword>
<dbReference type="NCBIfam" id="TIGR02140">
    <property type="entry name" value="permease_CysW"/>
    <property type="match status" value="1"/>
</dbReference>
<dbReference type="Pfam" id="PF00528">
    <property type="entry name" value="BPD_transp_1"/>
    <property type="match status" value="1"/>
</dbReference>
<evidence type="ECO:0000259" key="10">
    <source>
        <dbReference type="PROSITE" id="PS50928"/>
    </source>
</evidence>
<evidence type="ECO:0000256" key="8">
    <source>
        <dbReference type="ARBA" id="ARBA00025323"/>
    </source>
</evidence>
<dbReference type="OrthoDB" id="9774448at2"/>
<feature type="transmembrane region" description="Helical" evidence="9">
    <location>
        <begin position="248"/>
        <end position="270"/>
    </location>
</feature>
<keyword evidence="6" id="KW-0764">Sulfate transport</keyword>
<evidence type="ECO:0000256" key="9">
    <source>
        <dbReference type="SAM" id="Phobius"/>
    </source>
</evidence>
<reference evidence="12" key="1">
    <citation type="submission" date="2018-09" db="EMBL/GenBank/DDBJ databases">
        <title>Acidovorax cavernicola nov. sp. isolated from Gruta de las Maravillas (Aracena, Spain).</title>
        <authorList>
            <person name="Jurado V."/>
            <person name="Gutierrez-Patricio S."/>
            <person name="Gonzalez-Pimentel J.L."/>
            <person name="Miller A.Z."/>
            <person name="Laiz L."/>
            <person name="Saiz-Jimenez C."/>
        </authorList>
    </citation>
    <scope>NUCLEOTIDE SEQUENCE [LARGE SCALE GENOMIC DNA]</scope>
    <source>
        <strain evidence="12">1011MAR3C25</strain>
    </source>
</reference>
<feature type="domain" description="ABC transmembrane type-1" evidence="10">
    <location>
        <begin position="68"/>
        <end position="275"/>
    </location>
</feature>
<keyword evidence="4 9" id="KW-0812">Transmembrane</keyword>
<dbReference type="Proteomes" id="UP000284202">
    <property type="component" value="Unassembled WGS sequence"/>
</dbReference>
<feature type="transmembrane region" description="Helical" evidence="9">
    <location>
        <begin position="66"/>
        <end position="93"/>
    </location>
</feature>
<sequence length="288" mass="31135">MSDIAYPVRANPVTTEPRLARYILIGTVVVLIAILLFAPLIAVFSEALREGWSAAISSLSEPDARSAIQLTLLVAAVVVPLNAVFGIAAAWAITKFDFRGKAFLITLIDLPFSVSPVVAGLALVLLFGSNSALGAWFIAHDMKIVFALPGILLATMFVTFPFVARELIPVMMEQGRAEEEAALTLGASGWRTFFTVTLPNIRWALLYGVLLCNARAMGEFGAVAVISGKIRGETTTMPIMIEMLYNEYLSVAAFSLAAALAMLALVTLLLKSLLEWRYADLLSATRRH</sequence>
<dbReference type="GO" id="GO:0015419">
    <property type="term" value="F:ABC-type sulfate transporter activity"/>
    <property type="evidence" value="ECO:0007669"/>
    <property type="project" value="InterPro"/>
</dbReference>
<dbReference type="Gene3D" id="1.10.3720.10">
    <property type="entry name" value="MetI-like"/>
    <property type="match status" value="1"/>
</dbReference>
<evidence type="ECO:0000256" key="2">
    <source>
        <dbReference type="ARBA" id="ARBA00011779"/>
    </source>
</evidence>
<proteinExistence type="predicted"/>
<keyword evidence="5 9" id="KW-1133">Transmembrane helix</keyword>
<dbReference type="CDD" id="cd06261">
    <property type="entry name" value="TM_PBP2"/>
    <property type="match status" value="1"/>
</dbReference>
<comment type="caution">
    <text evidence="11">The sequence shown here is derived from an EMBL/GenBank/DDBJ whole genome shotgun (WGS) entry which is preliminary data.</text>
</comment>
<dbReference type="InterPro" id="IPR035906">
    <property type="entry name" value="MetI-like_sf"/>
</dbReference>
<dbReference type="PANTHER" id="PTHR30406">
    <property type="entry name" value="SULFATE TRANSPORT SYSTEM PERMEASE PROTEIN"/>
    <property type="match status" value="1"/>
</dbReference>
<dbReference type="EMBL" id="QZCG01000002">
    <property type="protein sequence ID" value="RJE88122.1"/>
    <property type="molecule type" value="Genomic_DNA"/>
</dbReference>
<comment type="subunit">
    <text evidence="2">The complex is composed of two ATP-binding proteins (CysA), two transmembrane proteins (CysT and CysW) and a solute-binding protein (CysP).</text>
</comment>
<feature type="transmembrane region" description="Helical" evidence="9">
    <location>
        <begin position="20"/>
        <end position="45"/>
    </location>
</feature>
<dbReference type="InterPro" id="IPR000515">
    <property type="entry name" value="MetI-like"/>
</dbReference>
<organism evidence="11 12">
    <name type="scientific">Paracoccus onubensis</name>
    <dbReference type="NCBI Taxonomy" id="1675788"/>
    <lineage>
        <taxon>Bacteria</taxon>
        <taxon>Pseudomonadati</taxon>
        <taxon>Pseudomonadota</taxon>
        <taxon>Alphaproteobacteria</taxon>
        <taxon>Rhodobacterales</taxon>
        <taxon>Paracoccaceae</taxon>
        <taxon>Paracoccus</taxon>
    </lineage>
</organism>
<evidence type="ECO:0000256" key="3">
    <source>
        <dbReference type="ARBA" id="ARBA00022448"/>
    </source>
</evidence>
<comment type="function">
    <text evidence="8">Part of the ABC transporter complex CysAWTP (TC 3.A.1.6.1) involved in sulfate/thiosulfate import. Probably responsible for the translocation of the substrate across the membrane.</text>
</comment>
<dbReference type="InterPro" id="IPR011866">
    <property type="entry name" value="CysW_permease"/>
</dbReference>
<evidence type="ECO:0000313" key="11">
    <source>
        <dbReference type="EMBL" id="RJE88122.1"/>
    </source>
</evidence>
<name>A0A418T4H3_9RHOB</name>
<feature type="transmembrane region" description="Helical" evidence="9">
    <location>
        <begin position="113"/>
        <end position="137"/>
    </location>
</feature>
<comment type="subcellular location">
    <subcellularLocation>
        <location evidence="1">Cell membrane</location>
        <topology evidence="1">Multi-pass membrane protein</topology>
    </subcellularLocation>
</comment>
<dbReference type="PROSITE" id="PS50928">
    <property type="entry name" value="ABC_TM1"/>
    <property type="match status" value="1"/>
</dbReference>
<dbReference type="SUPFAM" id="SSF161098">
    <property type="entry name" value="MetI-like"/>
    <property type="match status" value="1"/>
</dbReference>
<accession>A0A418T4H3</accession>
<dbReference type="GO" id="GO:0005886">
    <property type="term" value="C:plasma membrane"/>
    <property type="evidence" value="ECO:0007669"/>
    <property type="project" value="UniProtKB-SubCell"/>
</dbReference>
<evidence type="ECO:0000256" key="6">
    <source>
        <dbReference type="ARBA" id="ARBA00023032"/>
    </source>
</evidence>
<keyword evidence="3" id="KW-0813">Transport</keyword>
<feature type="transmembrane region" description="Helical" evidence="9">
    <location>
        <begin position="144"/>
        <end position="164"/>
    </location>
</feature>
<feature type="transmembrane region" description="Helical" evidence="9">
    <location>
        <begin position="204"/>
        <end position="227"/>
    </location>
</feature>
<dbReference type="AlphaFoldDB" id="A0A418T4H3"/>
<evidence type="ECO:0000313" key="12">
    <source>
        <dbReference type="Proteomes" id="UP000284202"/>
    </source>
</evidence>
<dbReference type="RefSeq" id="WP_119746243.1">
    <property type="nucleotide sequence ID" value="NZ_QZCG01000002.1"/>
</dbReference>
<evidence type="ECO:0000256" key="7">
    <source>
        <dbReference type="ARBA" id="ARBA00023136"/>
    </source>
</evidence>
<dbReference type="NCBIfam" id="TIGR00969">
    <property type="entry name" value="3a0106s02"/>
    <property type="match status" value="1"/>
</dbReference>
<dbReference type="PANTHER" id="PTHR30406:SF1">
    <property type="entry name" value="SULFATE TRANSPORT SYSTEM PERMEASE PROTEIN CYSW"/>
    <property type="match status" value="1"/>
</dbReference>
<dbReference type="InterPro" id="IPR005667">
    <property type="entry name" value="Sulph_transpt2"/>
</dbReference>
<protein>
    <submittedName>
        <fullName evidence="11">Sulfate ABC transporter permease subunit CysW</fullName>
    </submittedName>
</protein>
<evidence type="ECO:0000256" key="5">
    <source>
        <dbReference type="ARBA" id="ARBA00022989"/>
    </source>
</evidence>
<gene>
    <name evidence="11" type="primary">cysW</name>
    <name evidence="11" type="ORF">D3P04_04200</name>
</gene>